<feature type="non-terminal residue" evidence="1">
    <location>
        <position position="1"/>
    </location>
</feature>
<name>A0A8H2X3R4_9AGAM</name>
<evidence type="ECO:0000313" key="2">
    <source>
        <dbReference type="Proteomes" id="UP000663846"/>
    </source>
</evidence>
<reference evidence="1" key="1">
    <citation type="submission" date="2021-01" db="EMBL/GenBank/DDBJ databases">
        <authorList>
            <person name="Kaushik A."/>
        </authorList>
    </citation>
    <scope>NUCLEOTIDE SEQUENCE</scope>
    <source>
        <strain evidence="1">AG1-1C</strain>
    </source>
</reference>
<protein>
    <submittedName>
        <fullName evidence="1">Uncharacterized protein</fullName>
    </submittedName>
</protein>
<dbReference type="EMBL" id="CAJMWS010000314">
    <property type="protein sequence ID" value="CAE6412829.1"/>
    <property type="molecule type" value="Genomic_DNA"/>
</dbReference>
<dbReference type="Proteomes" id="UP000663846">
    <property type="component" value="Unassembled WGS sequence"/>
</dbReference>
<comment type="caution">
    <text evidence="1">The sequence shown here is derived from an EMBL/GenBank/DDBJ whole genome shotgun (WGS) entry which is preliminary data.</text>
</comment>
<sequence length="326" mass="37159">FSANKIAYTMPFNHSMPALDAGAEAEAKWLTEVLLDRRHPDCDNFRKLEKTLSYMRAAAVVPRFRSPSMTLELVAKRKNVMYELLKAMNQNLGHPNWFSHLTSRFLDVGSKYHGFSQYILEHSNGRGVGVSLPIDDGGTSWAMLPGNRYEQYPVDLLNLVSSYVSSDPTSRPLLSPFDTEFDFVILNANSPCPRVLLAQLLLALYTIYNGGQILLTLSCIERPLTARVVIAISKIADYITTSKPPRVHAQSGLFYLHAQTVRNDTPAYRKLKDNLERLWYRIHSTHTRDPTWDEQDLITPWDQEIPYGKPSLPLFIELLTSLIDWM</sequence>
<gene>
    <name evidence="1" type="ORF">RDB_LOCUS71870</name>
</gene>
<dbReference type="OrthoDB" id="3156807at2759"/>
<organism evidence="1 2">
    <name type="scientific">Rhizoctonia solani</name>
    <dbReference type="NCBI Taxonomy" id="456999"/>
    <lineage>
        <taxon>Eukaryota</taxon>
        <taxon>Fungi</taxon>
        <taxon>Dikarya</taxon>
        <taxon>Basidiomycota</taxon>
        <taxon>Agaricomycotina</taxon>
        <taxon>Agaricomycetes</taxon>
        <taxon>Cantharellales</taxon>
        <taxon>Ceratobasidiaceae</taxon>
        <taxon>Rhizoctonia</taxon>
    </lineage>
</organism>
<dbReference type="AlphaFoldDB" id="A0A8H2X3R4"/>
<accession>A0A8H2X3R4</accession>
<evidence type="ECO:0000313" key="1">
    <source>
        <dbReference type="EMBL" id="CAE6412829.1"/>
    </source>
</evidence>
<proteinExistence type="predicted"/>